<dbReference type="Gene3D" id="1.10.260.40">
    <property type="entry name" value="lambda repressor-like DNA-binding domains"/>
    <property type="match status" value="1"/>
</dbReference>
<dbReference type="SMART" id="SM00530">
    <property type="entry name" value="HTH_XRE"/>
    <property type="match status" value="1"/>
</dbReference>
<feature type="domain" description="HTH cro/C1-type" evidence="2">
    <location>
        <begin position="8"/>
        <end position="62"/>
    </location>
</feature>
<dbReference type="PANTHER" id="PTHR46797">
    <property type="entry name" value="HTH-TYPE TRANSCRIPTIONAL REGULATOR"/>
    <property type="match status" value="1"/>
</dbReference>
<dbReference type="CDD" id="cd00093">
    <property type="entry name" value="HTH_XRE"/>
    <property type="match status" value="1"/>
</dbReference>
<dbReference type="AlphaFoldDB" id="A0A2I0V1A2"/>
<dbReference type="PANTHER" id="PTHR46797:SF25">
    <property type="entry name" value="TRANSCRIPTIONAL REGULATOR"/>
    <property type="match status" value="1"/>
</dbReference>
<evidence type="ECO:0000256" key="1">
    <source>
        <dbReference type="ARBA" id="ARBA00023125"/>
    </source>
</evidence>
<gene>
    <name evidence="3" type="ORF">CRI88_06425</name>
</gene>
<dbReference type="SUPFAM" id="SSF51182">
    <property type="entry name" value="RmlC-like cupins"/>
    <property type="match status" value="1"/>
</dbReference>
<dbReference type="InterPro" id="IPR050807">
    <property type="entry name" value="TransReg_Diox_bact_type"/>
</dbReference>
<dbReference type="GO" id="GO:0003677">
    <property type="term" value="F:DNA binding"/>
    <property type="evidence" value="ECO:0007669"/>
    <property type="project" value="UniProtKB-KW"/>
</dbReference>
<dbReference type="Pfam" id="PF01381">
    <property type="entry name" value="HTH_3"/>
    <property type="match status" value="1"/>
</dbReference>
<accession>A0A2I0V1A2</accession>
<dbReference type="RefSeq" id="WP_036125407.1">
    <property type="nucleotide sequence ID" value="NZ_JAZBNI010000001.1"/>
</dbReference>
<dbReference type="Gene3D" id="2.60.120.10">
    <property type="entry name" value="Jelly Rolls"/>
    <property type="match status" value="1"/>
</dbReference>
<dbReference type="InterPro" id="IPR010982">
    <property type="entry name" value="Lambda_DNA-bd_dom_sf"/>
</dbReference>
<protein>
    <submittedName>
        <fullName evidence="3">DNA-binding protein</fullName>
    </submittedName>
</protein>
<evidence type="ECO:0000259" key="2">
    <source>
        <dbReference type="PROSITE" id="PS50943"/>
    </source>
</evidence>
<dbReference type="SUPFAM" id="SSF47413">
    <property type="entry name" value="lambda repressor-like DNA-binding domains"/>
    <property type="match status" value="1"/>
</dbReference>
<reference evidence="3 4" key="1">
    <citation type="submission" date="2017-10" db="EMBL/GenBank/DDBJ databases">
        <title>Draft genome of Lysinibacillus fusiformis strain Juneja, a laboratory-derived pathogen of Drosophila melanogaster.</title>
        <authorList>
            <person name="Smith B.R."/>
            <person name="Unckless R.L."/>
        </authorList>
    </citation>
    <scope>NUCLEOTIDE SEQUENCE [LARGE SCALE GENOMIC DNA]</scope>
    <source>
        <strain evidence="3 4">Juneja</strain>
    </source>
</reference>
<keyword evidence="1 3" id="KW-0238">DNA-binding</keyword>
<evidence type="ECO:0000313" key="4">
    <source>
        <dbReference type="Proteomes" id="UP000234956"/>
    </source>
</evidence>
<dbReference type="GO" id="GO:0003700">
    <property type="term" value="F:DNA-binding transcription factor activity"/>
    <property type="evidence" value="ECO:0007669"/>
    <property type="project" value="TreeGrafter"/>
</dbReference>
<organism evidence="3 4">
    <name type="scientific">Lysinibacillus fusiformis</name>
    <dbReference type="NCBI Taxonomy" id="28031"/>
    <lineage>
        <taxon>Bacteria</taxon>
        <taxon>Bacillati</taxon>
        <taxon>Bacillota</taxon>
        <taxon>Bacilli</taxon>
        <taxon>Bacillales</taxon>
        <taxon>Bacillaceae</taxon>
        <taxon>Lysinibacillus</taxon>
    </lineage>
</organism>
<dbReference type="InterPro" id="IPR014710">
    <property type="entry name" value="RmlC-like_jellyroll"/>
</dbReference>
<dbReference type="InterPro" id="IPR013096">
    <property type="entry name" value="Cupin_2"/>
</dbReference>
<dbReference type="InterPro" id="IPR001387">
    <property type="entry name" value="Cro/C1-type_HTH"/>
</dbReference>
<dbReference type="CDD" id="cd02209">
    <property type="entry name" value="cupin_XRE_C"/>
    <property type="match status" value="1"/>
</dbReference>
<dbReference type="PROSITE" id="PS50943">
    <property type="entry name" value="HTH_CROC1"/>
    <property type="match status" value="1"/>
</dbReference>
<dbReference type="InterPro" id="IPR011051">
    <property type="entry name" value="RmlC_Cupin_sf"/>
</dbReference>
<dbReference type="GO" id="GO:0005829">
    <property type="term" value="C:cytosol"/>
    <property type="evidence" value="ECO:0007669"/>
    <property type="project" value="TreeGrafter"/>
</dbReference>
<dbReference type="Proteomes" id="UP000234956">
    <property type="component" value="Unassembled WGS sequence"/>
</dbReference>
<evidence type="ECO:0000313" key="3">
    <source>
        <dbReference type="EMBL" id="PKU52002.1"/>
    </source>
</evidence>
<comment type="caution">
    <text evidence="3">The sequence shown here is derived from an EMBL/GenBank/DDBJ whole genome shotgun (WGS) entry which is preliminary data.</text>
</comment>
<name>A0A2I0V1A2_9BACI</name>
<sequence length="181" mass="20549">MEDIHQTIKKTRIDQGMTLKNLSEKTNLSISFLSQIERGSSSLAITSLKKIADAFGVPITYFFESDSNNTYVVKETDRKPFKLEASSIEYTRLNGHFSGRNLEPLLVKLAPGQMDKNQESSHPGEEFYYVLKGAVLFKVDGQEYFLREGETIHYPSEVPHSWENPLNEESIVLSVLTPVIF</sequence>
<dbReference type="Pfam" id="PF07883">
    <property type="entry name" value="Cupin_2"/>
    <property type="match status" value="1"/>
</dbReference>
<proteinExistence type="predicted"/>
<dbReference type="EMBL" id="PDFK01000002">
    <property type="protein sequence ID" value="PKU52002.1"/>
    <property type="molecule type" value="Genomic_DNA"/>
</dbReference>